<gene>
    <name evidence="1" type="ORF">HNS30_36920</name>
</gene>
<reference evidence="1 2" key="1">
    <citation type="submission" date="2020-05" db="EMBL/GenBank/DDBJ databases">
        <authorList>
            <person name="Whitworth D."/>
        </authorList>
    </citation>
    <scope>NUCLEOTIDE SEQUENCE [LARGE SCALE GENOMIC DNA]</scope>
    <source>
        <strain evidence="1 2">CA046A</strain>
    </source>
</reference>
<dbReference type="Proteomes" id="UP000528460">
    <property type="component" value="Unassembled WGS sequence"/>
</dbReference>
<name>A0A7Y4K0F6_9BACT</name>
<protein>
    <submittedName>
        <fullName evidence="1">Uncharacterized protein</fullName>
    </submittedName>
</protein>
<sequence>MPAAVHPILEPGRVYRTKELAPWGANAPRLARRLVGEGVLVPLAHGLYACPKRGRFGVVAPSDEAIMKAFLEGSPFVFTGPDRWNALGLGSTAVFASVLVYNTKRSGRFKLGGRTFELRRVAFPQPPTSEWFVVDLFENAGSAGVSPTKLAHALTRALGRGAFDSKRLGEMSDRFGRQSTRALIHDAIRAALYELRPRRS</sequence>
<dbReference type="EMBL" id="JABFJW010000505">
    <property type="protein sequence ID" value="NOK14611.1"/>
    <property type="molecule type" value="Genomic_DNA"/>
</dbReference>
<evidence type="ECO:0000313" key="2">
    <source>
        <dbReference type="Proteomes" id="UP000528460"/>
    </source>
</evidence>
<dbReference type="InterPro" id="IPR045738">
    <property type="entry name" value="DUF6088"/>
</dbReference>
<dbReference type="Pfam" id="PF19570">
    <property type="entry name" value="DUF6088"/>
    <property type="match status" value="1"/>
</dbReference>
<comment type="caution">
    <text evidence="1">The sequence shown here is derived from an EMBL/GenBank/DDBJ whole genome shotgun (WGS) entry which is preliminary data.</text>
</comment>
<proteinExistence type="predicted"/>
<evidence type="ECO:0000313" key="1">
    <source>
        <dbReference type="EMBL" id="NOK14611.1"/>
    </source>
</evidence>
<dbReference type="AlphaFoldDB" id="A0A7Y4K0F6"/>
<organism evidence="1 2">
    <name type="scientific">Corallococcus exercitus</name>
    <dbReference type="NCBI Taxonomy" id="2316736"/>
    <lineage>
        <taxon>Bacteria</taxon>
        <taxon>Pseudomonadati</taxon>
        <taxon>Myxococcota</taxon>
        <taxon>Myxococcia</taxon>
        <taxon>Myxococcales</taxon>
        <taxon>Cystobacterineae</taxon>
        <taxon>Myxococcaceae</taxon>
        <taxon>Corallococcus</taxon>
    </lineage>
</organism>
<accession>A0A7Y4K0F6</accession>